<keyword evidence="9" id="KW-0282">Flagellum</keyword>
<accession>A0A843SFP9</accession>
<reference evidence="9 10" key="1">
    <citation type="submission" date="2019-10" db="EMBL/GenBank/DDBJ databases">
        <title>Two novel species isolated from a subtropical stream in China.</title>
        <authorList>
            <person name="Lu H."/>
        </authorList>
    </citation>
    <scope>NUCLEOTIDE SEQUENCE [LARGE SCALE GENOMIC DNA]</scope>
    <source>
        <strain evidence="9 10">FT103W</strain>
    </source>
</reference>
<evidence type="ECO:0000256" key="5">
    <source>
        <dbReference type="RuleBase" id="RU362076"/>
    </source>
</evidence>
<protein>
    <recommendedName>
        <fullName evidence="2 5">Basal-body rod modification protein FlgD</fullName>
    </recommendedName>
</protein>
<gene>
    <name evidence="9" type="ORF">GEV01_15185</name>
</gene>
<comment type="function">
    <text evidence="4 5">Required for flagellar hook formation. May act as a scaffolding protein.</text>
</comment>
<evidence type="ECO:0000256" key="4">
    <source>
        <dbReference type="ARBA" id="ARBA00024746"/>
    </source>
</evidence>
<evidence type="ECO:0000259" key="8">
    <source>
        <dbReference type="Pfam" id="PF13861"/>
    </source>
</evidence>
<proteinExistence type="inferred from homology"/>
<name>A0A843SFP9_9BURK</name>
<evidence type="ECO:0000259" key="7">
    <source>
        <dbReference type="Pfam" id="PF13860"/>
    </source>
</evidence>
<evidence type="ECO:0000313" key="9">
    <source>
        <dbReference type="EMBL" id="MQA20864.1"/>
    </source>
</evidence>
<dbReference type="RefSeq" id="WP_152805833.1">
    <property type="nucleotide sequence ID" value="NZ_WHUF01000004.1"/>
</dbReference>
<keyword evidence="3 5" id="KW-1005">Bacterial flagellum biogenesis</keyword>
<keyword evidence="10" id="KW-1185">Reference proteome</keyword>
<dbReference type="EMBL" id="WHUF01000004">
    <property type="protein sequence ID" value="MQA20864.1"/>
    <property type="molecule type" value="Genomic_DNA"/>
</dbReference>
<feature type="region of interest" description="Disordered" evidence="6">
    <location>
        <begin position="13"/>
        <end position="33"/>
    </location>
</feature>
<feature type="domain" description="FlgD Tudor-like" evidence="8">
    <location>
        <begin position="96"/>
        <end position="237"/>
    </location>
</feature>
<dbReference type="Proteomes" id="UP000444318">
    <property type="component" value="Unassembled WGS sequence"/>
</dbReference>
<evidence type="ECO:0000256" key="6">
    <source>
        <dbReference type="SAM" id="MobiDB-lite"/>
    </source>
</evidence>
<dbReference type="InterPro" id="IPR005648">
    <property type="entry name" value="FlgD"/>
</dbReference>
<dbReference type="InterPro" id="IPR025965">
    <property type="entry name" value="FlgD/Vpr_Ig-like"/>
</dbReference>
<feature type="domain" description="FlgD/Vpr Ig-like" evidence="7">
    <location>
        <begin position="127"/>
        <end position="197"/>
    </location>
</feature>
<evidence type="ECO:0000256" key="1">
    <source>
        <dbReference type="ARBA" id="ARBA00010577"/>
    </source>
</evidence>
<dbReference type="Gene3D" id="2.30.30.910">
    <property type="match status" value="1"/>
</dbReference>
<sequence length="240" mass="24263">MTISGVIDTPKAAAVNSTSGTGSATSASGTKNANDIGADQDKFMKLLVTQLKNQDPLNPMDNAAMTSQLAQLSTVTGINKVNATLESLRTDQASAQSLTATNLIGKGVLVEGKGIELSSSTDSAGKTTTTSVFGIDLATAADSVTISIQDKTGATVRTMNMKGTDIGTYPITWDGTTDAKTVAPAGSYTFAVKAVSGGKTLTDSTPLQLAAVASVSTGSGGVKLNTSLGQFAMSDVKEVL</sequence>
<dbReference type="Gene3D" id="2.60.40.4070">
    <property type="match status" value="1"/>
</dbReference>
<dbReference type="InterPro" id="IPR025963">
    <property type="entry name" value="FLgD_Tudor"/>
</dbReference>
<organism evidence="9 10">
    <name type="scientific">Rugamonas rivuli</name>
    <dbReference type="NCBI Taxonomy" id="2743358"/>
    <lineage>
        <taxon>Bacteria</taxon>
        <taxon>Pseudomonadati</taxon>
        <taxon>Pseudomonadota</taxon>
        <taxon>Betaproteobacteria</taxon>
        <taxon>Burkholderiales</taxon>
        <taxon>Oxalobacteraceae</taxon>
        <taxon>Telluria group</taxon>
        <taxon>Rugamonas</taxon>
    </lineage>
</organism>
<dbReference type="AlphaFoldDB" id="A0A843SFP9"/>
<evidence type="ECO:0000313" key="10">
    <source>
        <dbReference type="Proteomes" id="UP000444318"/>
    </source>
</evidence>
<keyword evidence="9" id="KW-0969">Cilium</keyword>
<dbReference type="GO" id="GO:0044781">
    <property type="term" value="P:bacterial-type flagellum organization"/>
    <property type="evidence" value="ECO:0007669"/>
    <property type="project" value="UniProtKB-UniRule"/>
</dbReference>
<evidence type="ECO:0000256" key="2">
    <source>
        <dbReference type="ARBA" id="ARBA00016013"/>
    </source>
</evidence>
<keyword evidence="9" id="KW-0966">Cell projection</keyword>
<dbReference type="Pfam" id="PF13860">
    <property type="entry name" value="FlgD_ig"/>
    <property type="match status" value="1"/>
</dbReference>
<evidence type="ECO:0000256" key="3">
    <source>
        <dbReference type="ARBA" id="ARBA00022795"/>
    </source>
</evidence>
<dbReference type="Pfam" id="PF13861">
    <property type="entry name" value="FLgD_tudor"/>
    <property type="match status" value="1"/>
</dbReference>
<dbReference type="Pfam" id="PF03963">
    <property type="entry name" value="FlgD"/>
    <property type="match status" value="1"/>
</dbReference>
<comment type="similarity">
    <text evidence="1 5">Belongs to the FlgD family.</text>
</comment>
<comment type="caution">
    <text evidence="9">The sequence shown here is derived from an EMBL/GenBank/DDBJ whole genome shotgun (WGS) entry which is preliminary data.</text>
</comment>